<evidence type="ECO:0000313" key="2">
    <source>
        <dbReference type="Proteomes" id="UP000504617"/>
    </source>
</evidence>
<feature type="domain" description="Protein MMS22-like N-terminal" evidence="1">
    <location>
        <begin position="33"/>
        <end position="468"/>
    </location>
</feature>
<dbReference type="GO" id="GO:0031297">
    <property type="term" value="P:replication fork processing"/>
    <property type="evidence" value="ECO:0007669"/>
    <property type="project" value="InterPro"/>
</dbReference>
<dbReference type="CTD" id="253714"/>
<proteinExistence type="predicted"/>
<sequence length="469" mass="54273">MDDDSSTHSVPSSLTDSLEAAMEIEGHYSRVLSFSCASDLKSEGKSFSPDSYLASGSLKRNLLGLDPFPIDYEKDIVELFDFQWVTEIALVESCTFLFGLLRQFIYKLENLAQSSSSDFGQAANRHLEANNTRQKCVEFLQYVKVFIFRYLEPHDTEDELFHPYEKQEAQLPSLIVEELYSLTLHIGHLYDLPACILEGNTILPQAKLFPPSWHLLHLYIDIHWSVLEILHLLGEKMRRQTIYAHRFTNLTGENLTNISLFEDHCGNLLYDLISLSVKRYSKVRLSEALITHHYTCTCIKELWVLLIHLLNHRNKASLTESFWNWLNKILKKVFEKSNGTDEVSGFESIPCKDPLSFSWWIITHLASLYHIDRNGYTDEKKPVESNWPYVEDLLKQAVNNQAGILEEQLRMHLQCCLTLSHIWDVNLTIVTIVWEHYSKNLNNPFTIPWFGLKGLANINKTPLSIYELI</sequence>
<dbReference type="Proteomes" id="UP000504617">
    <property type="component" value="Unplaced"/>
</dbReference>
<dbReference type="AlphaFoldDB" id="A0A6I9Y2Y0"/>
<dbReference type="OrthoDB" id="8193282at2759"/>
<dbReference type="GO" id="GO:0043596">
    <property type="term" value="C:nuclear replication fork"/>
    <property type="evidence" value="ECO:0007669"/>
    <property type="project" value="TreeGrafter"/>
</dbReference>
<dbReference type="GO" id="GO:0000724">
    <property type="term" value="P:double-strand break repair via homologous recombination"/>
    <property type="evidence" value="ECO:0007669"/>
    <property type="project" value="InterPro"/>
</dbReference>
<dbReference type="InterPro" id="IPR029425">
    <property type="entry name" value="MMS22L_N"/>
</dbReference>
<protein>
    <submittedName>
        <fullName evidence="3">Protein MMS22-like</fullName>
    </submittedName>
</protein>
<dbReference type="KEGG" id="tsr:106548196"/>
<name>A0A6I9Y2Y0_9SAUR</name>
<accession>A0A6I9Y2Y0</accession>
<dbReference type="InterPro" id="IPR042320">
    <property type="entry name" value="MMS22-like"/>
</dbReference>
<dbReference type="PANTHER" id="PTHR28547">
    <property type="entry name" value="PROTEIN MMS22-LIKE"/>
    <property type="match status" value="1"/>
</dbReference>
<evidence type="ECO:0000313" key="3">
    <source>
        <dbReference type="RefSeq" id="XP_013921041.1"/>
    </source>
</evidence>
<keyword evidence="2" id="KW-1185">Reference proteome</keyword>
<feature type="non-terminal residue" evidence="3">
    <location>
        <position position="469"/>
    </location>
</feature>
<evidence type="ECO:0000259" key="1">
    <source>
        <dbReference type="Pfam" id="PF14910"/>
    </source>
</evidence>
<gene>
    <name evidence="3" type="primary">MMS22L</name>
</gene>
<dbReference type="GeneID" id="106548196"/>
<organism evidence="2 3">
    <name type="scientific">Thamnophis sirtalis</name>
    <dbReference type="NCBI Taxonomy" id="35019"/>
    <lineage>
        <taxon>Eukaryota</taxon>
        <taxon>Metazoa</taxon>
        <taxon>Chordata</taxon>
        <taxon>Craniata</taxon>
        <taxon>Vertebrata</taxon>
        <taxon>Euteleostomi</taxon>
        <taxon>Lepidosauria</taxon>
        <taxon>Squamata</taxon>
        <taxon>Bifurcata</taxon>
        <taxon>Unidentata</taxon>
        <taxon>Episquamata</taxon>
        <taxon>Toxicofera</taxon>
        <taxon>Serpentes</taxon>
        <taxon>Colubroidea</taxon>
        <taxon>Colubridae</taxon>
        <taxon>Natricinae</taxon>
        <taxon>Thamnophis</taxon>
    </lineage>
</organism>
<reference evidence="3" key="1">
    <citation type="submission" date="2025-08" db="UniProtKB">
        <authorList>
            <consortium name="RefSeq"/>
        </authorList>
    </citation>
    <scope>IDENTIFICATION</scope>
</reference>
<dbReference type="Pfam" id="PF14910">
    <property type="entry name" value="MMS22L_N"/>
    <property type="match status" value="1"/>
</dbReference>
<dbReference type="RefSeq" id="XP_013921041.1">
    <property type="nucleotide sequence ID" value="XM_014065566.1"/>
</dbReference>
<dbReference type="PANTHER" id="PTHR28547:SF1">
    <property type="entry name" value="PROTEIN MMS22-LIKE"/>
    <property type="match status" value="1"/>
</dbReference>